<organism evidence="1 2">
    <name type="scientific">Chryseobacterium zhengzhouense</name>
    <dbReference type="NCBI Taxonomy" id="1636086"/>
    <lineage>
        <taxon>Bacteria</taxon>
        <taxon>Pseudomonadati</taxon>
        <taxon>Bacteroidota</taxon>
        <taxon>Flavobacteriia</taxon>
        <taxon>Flavobacteriales</taxon>
        <taxon>Weeksellaceae</taxon>
        <taxon>Chryseobacterium group</taxon>
        <taxon>Chryseobacterium</taxon>
    </lineage>
</organism>
<evidence type="ECO:0000313" key="1">
    <source>
        <dbReference type="EMBL" id="MFC7348295.1"/>
    </source>
</evidence>
<dbReference type="RefSeq" id="WP_378181696.1">
    <property type="nucleotide sequence ID" value="NZ_JBHTCR010000008.1"/>
</dbReference>
<accession>A0ABW2M322</accession>
<dbReference type="Proteomes" id="UP001596550">
    <property type="component" value="Unassembled WGS sequence"/>
</dbReference>
<reference evidence="2" key="1">
    <citation type="journal article" date="2019" name="Int. J. Syst. Evol. Microbiol.">
        <title>The Global Catalogue of Microorganisms (GCM) 10K type strain sequencing project: providing services to taxonomists for standard genome sequencing and annotation.</title>
        <authorList>
            <consortium name="The Broad Institute Genomics Platform"/>
            <consortium name="The Broad Institute Genome Sequencing Center for Infectious Disease"/>
            <person name="Wu L."/>
            <person name="Ma J."/>
        </authorList>
    </citation>
    <scope>NUCLEOTIDE SEQUENCE [LARGE SCALE GENOMIC DNA]</scope>
    <source>
        <strain evidence="2">CCUG 54781</strain>
    </source>
</reference>
<name>A0ABW2M322_9FLAO</name>
<evidence type="ECO:0000313" key="2">
    <source>
        <dbReference type="Proteomes" id="UP001596550"/>
    </source>
</evidence>
<keyword evidence="2" id="KW-1185">Reference proteome</keyword>
<proteinExistence type="predicted"/>
<sequence length="43" mass="4963">MLRSLQDDKMGVKLLVNSALRKNIITNLNLDDNKRSVCHPERI</sequence>
<comment type="caution">
    <text evidence="1">The sequence shown here is derived from an EMBL/GenBank/DDBJ whole genome shotgun (WGS) entry which is preliminary data.</text>
</comment>
<gene>
    <name evidence="1" type="ORF">ACFQO9_16370</name>
</gene>
<dbReference type="EMBL" id="JBHTCR010000008">
    <property type="protein sequence ID" value="MFC7348295.1"/>
    <property type="molecule type" value="Genomic_DNA"/>
</dbReference>
<protein>
    <submittedName>
        <fullName evidence="1">Uncharacterized protein</fullName>
    </submittedName>
</protein>